<proteinExistence type="predicted"/>
<name>A0A1Q6A2D6_9SPHI</name>
<evidence type="ECO:0000313" key="3">
    <source>
        <dbReference type="Proteomes" id="UP000186720"/>
    </source>
</evidence>
<gene>
    <name evidence="2" type="ORF">RG47T_3648</name>
</gene>
<dbReference type="STRING" id="1302689.RG47T_3648"/>
<dbReference type="AlphaFoldDB" id="A0A1Q6A2D6"/>
<feature type="transmembrane region" description="Helical" evidence="1">
    <location>
        <begin position="173"/>
        <end position="193"/>
    </location>
</feature>
<reference evidence="2 3" key="1">
    <citation type="submission" date="2016-11" db="EMBL/GenBank/DDBJ databases">
        <title>Whole Genome Sequencing of Mucilaginibacter polytrichastri RG4-7(T) isolated from the moss sample.</title>
        <authorList>
            <person name="Li Y."/>
        </authorList>
    </citation>
    <scope>NUCLEOTIDE SEQUENCE [LARGE SCALE GENOMIC DNA]</scope>
    <source>
        <strain evidence="2 3">RG4-7</strain>
    </source>
</reference>
<evidence type="ECO:0000256" key="1">
    <source>
        <dbReference type="SAM" id="Phobius"/>
    </source>
</evidence>
<protein>
    <submittedName>
        <fullName evidence="2">Uncharacterized protein</fullName>
    </submittedName>
</protein>
<sequence length="256" mass="30374">MKRTKKLSYKTEFGRDNVIKRFLLKIFLGLSSLPRLLLEVFIRRSFGERYFSFSTSVILAILVGGVPYMYATVNPFYEHPSFLSYVWHHLSWYAFVLLFLYFAWRRWQEVKREPGIFDCAKYTLYTGNINRRFWELELFDVETTSRIISIYYEPAFFLIIGLVLALLGQNIGFLIIICSIIYSLGYAGAYYLGDQYIMDMLDQLIANEEMADSFIDDRGPENSRGYEQFFHKPANKEFRRRVAHMFYDDEHIPDVN</sequence>
<feature type="transmembrane region" description="Helical" evidence="1">
    <location>
        <begin position="150"/>
        <end position="167"/>
    </location>
</feature>
<accession>A0A1Q6A2D6</accession>
<dbReference type="EMBL" id="MPPL01000001">
    <property type="protein sequence ID" value="OKS88184.1"/>
    <property type="molecule type" value="Genomic_DNA"/>
</dbReference>
<comment type="caution">
    <text evidence="2">The sequence shown here is derived from an EMBL/GenBank/DDBJ whole genome shotgun (WGS) entry which is preliminary data.</text>
</comment>
<keyword evidence="1" id="KW-0812">Transmembrane</keyword>
<organism evidence="2 3">
    <name type="scientific">Mucilaginibacter polytrichastri</name>
    <dbReference type="NCBI Taxonomy" id="1302689"/>
    <lineage>
        <taxon>Bacteria</taxon>
        <taxon>Pseudomonadati</taxon>
        <taxon>Bacteroidota</taxon>
        <taxon>Sphingobacteriia</taxon>
        <taxon>Sphingobacteriales</taxon>
        <taxon>Sphingobacteriaceae</taxon>
        <taxon>Mucilaginibacter</taxon>
    </lineage>
</organism>
<keyword evidence="1" id="KW-1133">Transmembrane helix</keyword>
<dbReference type="Proteomes" id="UP000186720">
    <property type="component" value="Unassembled WGS sequence"/>
</dbReference>
<dbReference type="RefSeq" id="WP_139235719.1">
    <property type="nucleotide sequence ID" value="NZ_FPAM01000010.1"/>
</dbReference>
<dbReference type="OrthoDB" id="676747at2"/>
<evidence type="ECO:0000313" key="2">
    <source>
        <dbReference type="EMBL" id="OKS88184.1"/>
    </source>
</evidence>
<feature type="transmembrane region" description="Helical" evidence="1">
    <location>
        <begin position="50"/>
        <end position="70"/>
    </location>
</feature>
<feature type="transmembrane region" description="Helical" evidence="1">
    <location>
        <begin position="82"/>
        <end position="104"/>
    </location>
</feature>
<keyword evidence="3" id="KW-1185">Reference proteome</keyword>
<keyword evidence="1" id="KW-0472">Membrane</keyword>